<comment type="caution">
    <text evidence="1">The sequence shown here is derived from an EMBL/GenBank/DDBJ whole genome shotgun (WGS) entry which is preliminary data.</text>
</comment>
<dbReference type="Proteomes" id="UP000290289">
    <property type="component" value="Chromosome 4"/>
</dbReference>
<keyword evidence="2" id="KW-1185">Reference proteome</keyword>
<name>A0A498K5E3_MALDO</name>
<dbReference type="AlphaFoldDB" id="A0A498K5E3"/>
<evidence type="ECO:0000313" key="1">
    <source>
        <dbReference type="EMBL" id="RXI00883.1"/>
    </source>
</evidence>
<evidence type="ECO:0000313" key="2">
    <source>
        <dbReference type="Proteomes" id="UP000290289"/>
    </source>
</evidence>
<proteinExistence type="predicted"/>
<protein>
    <submittedName>
        <fullName evidence="1">Uncharacterized protein</fullName>
    </submittedName>
</protein>
<accession>A0A498K5E3</accession>
<reference evidence="1 2" key="1">
    <citation type="submission" date="2018-10" db="EMBL/GenBank/DDBJ databases">
        <title>A high-quality apple genome assembly.</title>
        <authorList>
            <person name="Hu J."/>
        </authorList>
    </citation>
    <scope>NUCLEOTIDE SEQUENCE [LARGE SCALE GENOMIC DNA]</scope>
    <source>
        <strain evidence="2">cv. HFTH1</strain>
        <tissue evidence="1">Young leaf</tissue>
    </source>
</reference>
<sequence length="95" mass="10943">MAVELMNFPKIEDQKAIQEAASQGLQSMEHLIRFLSHQQQQSNNQLAHINYTDITDHTVPKFKNGISLLNRTGHARFRRNPFQPVHFPTSHPLSL</sequence>
<organism evidence="1 2">
    <name type="scientific">Malus domestica</name>
    <name type="common">Apple</name>
    <name type="synonym">Pyrus malus</name>
    <dbReference type="NCBI Taxonomy" id="3750"/>
    <lineage>
        <taxon>Eukaryota</taxon>
        <taxon>Viridiplantae</taxon>
        <taxon>Streptophyta</taxon>
        <taxon>Embryophyta</taxon>
        <taxon>Tracheophyta</taxon>
        <taxon>Spermatophyta</taxon>
        <taxon>Magnoliopsida</taxon>
        <taxon>eudicotyledons</taxon>
        <taxon>Gunneridae</taxon>
        <taxon>Pentapetalae</taxon>
        <taxon>rosids</taxon>
        <taxon>fabids</taxon>
        <taxon>Rosales</taxon>
        <taxon>Rosaceae</taxon>
        <taxon>Amygdaloideae</taxon>
        <taxon>Maleae</taxon>
        <taxon>Malus</taxon>
    </lineage>
</organism>
<gene>
    <name evidence="1" type="ORF">DVH24_001117</name>
</gene>
<dbReference type="EMBL" id="RDQH01000330">
    <property type="protein sequence ID" value="RXI00883.1"/>
    <property type="molecule type" value="Genomic_DNA"/>
</dbReference>